<dbReference type="CDD" id="cd00211">
    <property type="entry name" value="PTS_IIA_fru"/>
    <property type="match status" value="1"/>
</dbReference>
<evidence type="ECO:0000256" key="6">
    <source>
        <dbReference type="ARBA" id="ARBA00022683"/>
    </source>
</evidence>
<dbReference type="GO" id="GO:0005737">
    <property type="term" value="C:cytoplasm"/>
    <property type="evidence" value="ECO:0007669"/>
    <property type="project" value="UniProtKB-SubCell"/>
</dbReference>
<proteinExistence type="predicted"/>
<keyword evidence="2" id="KW-0813">Transport</keyword>
<evidence type="ECO:0000256" key="8">
    <source>
        <dbReference type="ARBA" id="ARBA00037387"/>
    </source>
</evidence>
<dbReference type="Gene3D" id="3.40.930.10">
    <property type="entry name" value="Mannitol-specific EII, Chain A"/>
    <property type="match status" value="1"/>
</dbReference>
<feature type="domain" description="PTS EIIA type-2" evidence="11">
    <location>
        <begin position="3"/>
        <end position="144"/>
    </location>
</feature>
<dbReference type="AlphaFoldDB" id="A0A2P6MJH0"/>
<dbReference type="PANTHER" id="PTHR36203:SF1">
    <property type="entry name" value="ASCORBATE-SPECIFIC PTS SYSTEM EIIA COMPONENT"/>
    <property type="match status" value="1"/>
</dbReference>
<dbReference type="RefSeq" id="WP_105958049.1">
    <property type="nucleotide sequence ID" value="NZ_PVNS01000003.1"/>
</dbReference>
<gene>
    <name evidence="12" type="ORF">C6I21_03455</name>
</gene>
<evidence type="ECO:0000256" key="2">
    <source>
        <dbReference type="ARBA" id="ARBA00022448"/>
    </source>
</evidence>
<keyword evidence="5" id="KW-0808">Transferase</keyword>
<evidence type="ECO:0000256" key="3">
    <source>
        <dbReference type="ARBA" id="ARBA00022490"/>
    </source>
</evidence>
<dbReference type="InterPro" id="IPR051351">
    <property type="entry name" value="Ascorbate-PTS_EIIA_comp"/>
</dbReference>
<comment type="subcellular location">
    <subcellularLocation>
        <location evidence="1">Cytoplasm</location>
    </subcellularLocation>
</comment>
<sequence>MLSAYLEETIQFKDTVSSWEESIHIAAAPLLAKENINDSYVDDMISNIHEFGPYVIIVPGIAMPHAQNKGGVLENGMSLLKLEKPVAYPEEKEVKIVMVLAATDSSGHLELISDLASVLADEEIREELENAQTKDEVLRIIDSAE</sequence>
<keyword evidence="13" id="KW-1185">Reference proteome</keyword>
<keyword evidence="3" id="KW-0963">Cytoplasm</keyword>
<dbReference type="InterPro" id="IPR016152">
    <property type="entry name" value="PTrfase/Anion_transptr"/>
</dbReference>
<evidence type="ECO:0000259" key="11">
    <source>
        <dbReference type="PROSITE" id="PS51094"/>
    </source>
</evidence>
<protein>
    <recommendedName>
        <fullName evidence="9">Ascorbate-specific PTS system EIIA component</fullName>
    </recommendedName>
    <alternativeName>
        <fullName evidence="10">Ascorbate-specific phosphotransferase enzyme IIA component</fullName>
    </alternativeName>
</protein>
<evidence type="ECO:0000256" key="1">
    <source>
        <dbReference type="ARBA" id="ARBA00004496"/>
    </source>
</evidence>
<dbReference type="EMBL" id="PVNS01000003">
    <property type="protein sequence ID" value="PRO66410.1"/>
    <property type="molecule type" value="Genomic_DNA"/>
</dbReference>
<reference evidence="12 13" key="1">
    <citation type="submission" date="2018-03" db="EMBL/GenBank/DDBJ databases">
        <title>Bacillus urumqiensis sp. nov., a moderately haloalkaliphilic bacterium isolated from a salt lake.</title>
        <authorList>
            <person name="Zhao B."/>
            <person name="Liao Z."/>
        </authorList>
    </citation>
    <scope>NUCLEOTIDE SEQUENCE [LARGE SCALE GENOMIC DNA]</scope>
    <source>
        <strain evidence="12 13">BZ-SZ-XJ18</strain>
    </source>
</reference>
<evidence type="ECO:0000313" key="13">
    <source>
        <dbReference type="Proteomes" id="UP000243650"/>
    </source>
</evidence>
<dbReference type="GO" id="GO:0016301">
    <property type="term" value="F:kinase activity"/>
    <property type="evidence" value="ECO:0007669"/>
    <property type="project" value="UniProtKB-KW"/>
</dbReference>
<keyword evidence="4" id="KW-0597">Phosphoprotein</keyword>
<dbReference type="SUPFAM" id="SSF55804">
    <property type="entry name" value="Phoshotransferase/anion transport protein"/>
    <property type="match status" value="1"/>
</dbReference>
<dbReference type="Pfam" id="PF00359">
    <property type="entry name" value="PTS_EIIA_2"/>
    <property type="match status" value="1"/>
</dbReference>
<dbReference type="Proteomes" id="UP000243650">
    <property type="component" value="Unassembled WGS sequence"/>
</dbReference>
<keyword evidence="7" id="KW-0418">Kinase</keyword>
<evidence type="ECO:0000313" key="12">
    <source>
        <dbReference type="EMBL" id="PRO66410.1"/>
    </source>
</evidence>
<comment type="caution">
    <text evidence="12">The sequence shown here is derived from an EMBL/GenBank/DDBJ whole genome shotgun (WGS) entry which is preliminary data.</text>
</comment>
<evidence type="ECO:0000256" key="5">
    <source>
        <dbReference type="ARBA" id="ARBA00022679"/>
    </source>
</evidence>
<name>A0A2P6MJH0_ALKUR</name>
<keyword evidence="6" id="KW-0598">Phosphotransferase system</keyword>
<evidence type="ECO:0000256" key="10">
    <source>
        <dbReference type="ARBA" id="ARBA00042072"/>
    </source>
</evidence>
<dbReference type="PANTHER" id="PTHR36203">
    <property type="entry name" value="ASCORBATE-SPECIFIC PTS SYSTEM EIIA COMPONENT"/>
    <property type="match status" value="1"/>
</dbReference>
<dbReference type="PROSITE" id="PS51094">
    <property type="entry name" value="PTS_EIIA_TYPE_2"/>
    <property type="match status" value="1"/>
</dbReference>
<evidence type="ECO:0000256" key="4">
    <source>
        <dbReference type="ARBA" id="ARBA00022553"/>
    </source>
</evidence>
<evidence type="ECO:0000256" key="9">
    <source>
        <dbReference type="ARBA" id="ARBA00041175"/>
    </source>
</evidence>
<dbReference type="InterPro" id="IPR002178">
    <property type="entry name" value="PTS_EIIA_type-2_dom"/>
</dbReference>
<organism evidence="12 13">
    <name type="scientific">Alkalicoccus urumqiensis</name>
    <name type="common">Bacillus urumqiensis</name>
    <dbReference type="NCBI Taxonomy" id="1548213"/>
    <lineage>
        <taxon>Bacteria</taxon>
        <taxon>Bacillati</taxon>
        <taxon>Bacillota</taxon>
        <taxon>Bacilli</taxon>
        <taxon>Bacillales</taxon>
        <taxon>Bacillaceae</taxon>
        <taxon>Alkalicoccus</taxon>
    </lineage>
</organism>
<comment type="function">
    <text evidence="8">The phosphoenolpyruvate-dependent sugar phosphotransferase system (sugar PTS), a major carbohydrate active transport system, catalyzes the phosphorylation of incoming sugar substrates concomitantly with their translocation across the cell membrane. The enzyme II UlaABC PTS system is involved in ascorbate transport.</text>
</comment>
<dbReference type="GO" id="GO:0009401">
    <property type="term" value="P:phosphoenolpyruvate-dependent sugar phosphotransferase system"/>
    <property type="evidence" value="ECO:0007669"/>
    <property type="project" value="UniProtKB-KW"/>
</dbReference>
<dbReference type="OrthoDB" id="369398at2"/>
<accession>A0A2P6MJH0</accession>
<evidence type="ECO:0000256" key="7">
    <source>
        <dbReference type="ARBA" id="ARBA00022777"/>
    </source>
</evidence>